<protein>
    <submittedName>
        <fullName evidence="2">Uncharacterized protein</fullName>
    </submittedName>
</protein>
<comment type="caution">
    <text evidence="2">The sequence shown here is derived from an EMBL/GenBank/DDBJ whole genome shotgun (WGS) entry which is preliminary data.</text>
</comment>
<reference evidence="2 3" key="1">
    <citation type="submission" date="2024-09" db="EMBL/GenBank/DDBJ databases">
        <authorList>
            <person name="Sun Q."/>
            <person name="Mori K."/>
        </authorList>
    </citation>
    <scope>NUCLEOTIDE SEQUENCE [LARGE SCALE GENOMIC DNA]</scope>
    <source>
        <strain evidence="2 3">NCAIM B.01794</strain>
    </source>
</reference>
<dbReference type="EMBL" id="JBHLSS010000031">
    <property type="protein sequence ID" value="MFC0708934.1"/>
    <property type="molecule type" value="Genomic_DNA"/>
</dbReference>
<dbReference type="Proteomes" id="UP001589891">
    <property type="component" value="Unassembled WGS sequence"/>
</dbReference>
<organism evidence="2 3">
    <name type="scientific">Azorhizophilus paspali</name>
    <name type="common">Azotobacter paspali</name>
    <dbReference type="NCBI Taxonomy" id="69963"/>
    <lineage>
        <taxon>Bacteria</taxon>
        <taxon>Pseudomonadati</taxon>
        <taxon>Pseudomonadota</taxon>
        <taxon>Gammaproteobacteria</taxon>
        <taxon>Pseudomonadales</taxon>
        <taxon>Pseudomonadaceae</taxon>
        <taxon>Azorhizophilus</taxon>
    </lineage>
</organism>
<feature type="compositionally biased region" description="Basic and acidic residues" evidence="1">
    <location>
        <begin position="39"/>
        <end position="76"/>
    </location>
</feature>
<evidence type="ECO:0000313" key="2">
    <source>
        <dbReference type="EMBL" id="MFC0708934.1"/>
    </source>
</evidence>
<proteinExistence type="predicted"/>
<evidence type="ECO:0000256" key="1">
    <source>
        <dbReference type="SAM" id="MobiDB-lite"/>
    </source>
</evidence>
<dbReference type="RefSeq" id="WP_376943363.1">
    <property type="nucleotide sequence ID" value="NZ_CP171449.1"/>
</dbReference>
<gene>
    <name evidence="2" type="ORF">ACFFGX_04775</name>
</gene>
<sequence length="103" mass="11692">MYIRLLALISPAPSAFKMEPAGLRPDEPSGRQVAVSGGERAHAGEHSRPKFLSHEVRPIRRMPEDDRPSRDTERSNQRMVEYAPLFRPGKPWELLASCRDPKC</sequence>
<feature type="region of interest" description="Disordered" evidence="1">
    <location>
        <begin position="16"/>
        <end position="82"/>
    </location>
</feature>
<accession>A0ABV6SHC0</accession>
<name>A0ABV6SHC0_AZOPA</name>
<keyword evidence="3" id="KW-1185">Reference proteome</keyword>
<evidence type="ECO:0000313" key="3">
    <source>
        <dbReference type="Proteomes" id="UP001589891"/>
    </source>
</evidence>